<dbReference type="PANTHER" id="PTHR12483">
    <property type="entry name" value="SOLUTE CARRIER FAMILY 31 COPPER TRANSPORTERS"/>
    <property type="match status" value="1"/>
</dbReference>
<gene>
    <name evidence="6" type="ORF">BCR44DRAFT_73046</name>
</gene>
<dbReference type="InterPro" id="IPR007274">
    <property type="entry name" value="Cop_transporter"/>
</dbReference>
<evidence type="ECO:0000256" key="4">
    <source>
        <dbReference type="RuleBase" id="RU367022"/>
    </source>
</evidence>
<keyword evidence="7" id="KW-1185">Reference proteome</keyword>
<keyword evidence="4" id="KW-0813">Transport</keyword>
<keyword evidence="3 4" id="KW-0472">Membrane</keyword>
<keyword evidence="4" id="KW-0186">Copper</keyword>
<comment type="subcellular location">
    <subcellularLocation>
        <location evidence="4">Membrane</location>
        <topology evidence="4">Multi-pass membrane protein</topology>
    </subcellularLocation>
</comment>
<proteinExistence type="inferred from homology"/>
<dbReference type="Pfam" id="PF04145">
    <property type="entry name" value="Ctr"/>
    <property type="match status" value="1"/>
</dbReference>
<evidence type="ECO:0000256" key="5">
    <source>
        <dbReference type="SAM" id="MobiDB-lite"/>
    </source>
</evidence>
<evidence type="ECO:0000313" key="7">
    <source>
        <dbReference type="Proteomes" id="UP000193411"/>
    </source>
</evidence>
<keyword evidence="4" id="KW-0406">Ion transport</keyword>
<dbReference type="EMBL" id="MCFL01000001">
    <property type="protein sequence ID" value="ORZ41316.1"/>
    <property type="molecule type" value="Genomic_DNA"/>
</dbReference>
<evidence type="ECO:0000256" key="3">
    <source>
        <dbReference type="ARBA" id="ARBA00023136"/>
    </source>
</evidence>
<protein>
    <recommendedName>
        <fullName evidence="4">Copper transport protein</fullName>
    </recommendedName>
</protein>
<evidence type="ECO:0000313" key="6">
    <source>
        <dbReference type="EMBL" id="ORZ41316.1"/>
    </source>
</evidence>
<keyword evidence="2 4" id="KW-1133">Transmembrane helix</keyword>
<keyword evidence="4" id="KW-0187">Copper transport</keyword>
<accession>A0A1Y2I374</accession>
<reference evidence="6 7" key="1">
    <citation type="submission" date="2016-07" db="EMBL/GenBank/DDBJ databases">
        <title>Pervasive Adenine N6-methylation of Active Genes in Fungi.</title>
        <authorList>
            <consortium name="DOE Joint Genome Institute"/>
            <person name="Mondo S.J."/>
            <person name="Dannebaum R.O."/>
            <person name="Kuo R.C."/>
            <person name="Labutti K."/>
            <person name="Haridas S."/>
            <person name="Kuo A."/>
            <person name="Salamov A."/>
            <person name="Ahrendt S.R."/>
            <person name="Lipzen A."/>
            <person name="Sullivan W."/>
            <person name="Andreopoulos W.B."/>
            <person name="Clum A."/>
            <person name="Lindquist E."/>
            <person name="Daum C."/>
            <person name="Ramamoorthy G.K."/>
            <person name="Gryganskyi A."/>
            <person name="Culley D."/>
            <person name="Magnuson J.K."/>
            <person name="James T.Y."/>
            <person name="O'Malley M.A."/>
            <person name="Stajich J.E."/>
            <person name="Spatafora J.W."/>
            <person name="Visel A."/>
            <person name="Grigoriev I.V."/>
        </authorList>
    </citation>
    <scope>NUCLEOTIDE SEQUENCE [LARGE SCALE GENOMIC DNA]</scope>
    <source>
        <strain evidence="6 7">PL171</strain>
    </source>
</reference>
<comment type="similarity">
    <text evidence="4">Belongs to the copper transporter (Ctr) (TC 1.A.56) family. SLC31A subfamily.</text>
</comment>
<evidence type="ECO:0000256" key="1">
    <source>
        <dbReference type="ARBA" id="ARBA00022692"/>
    </source>
</evidence>
<comment type="caution">
    <text evidence="6">The sequence shown here is derived from an EMBL/GenBank/DDBJ whole genome shotgun (WGS) entry which is preliminary data.</text>
</comment>
<dbReference type="STRING" id="765915.A0A1Y2I374"/>
<dbReference type="Proteomes" id="UP000193411">
    <property type="component" value="Unassembled WGS sequence"/>
</dbReference>
<keyword evidence="1 4" id="KW-0812">Transmembrane</keyword>
<dbReference type="OrthoDB" id="161814at2759"/>
<sequence length="238" mass="25617">MDHSAHMNHAGHHRPSAAADLAGTHESMPGMPGMDHGSGGSSGSMPGMDHSMMMQWNWATQHFSVVFSWWHVMSGLDFCLSLLAVFALAMLYERTQAERARLEYLASSPKAAALASRTSAAGGRRPRSESPHLQGNEPLLAGSSLTDDGGLPTPVAVDMPASTASVRSVNRPGTLTRTQMYYRTALMAASYFLSIFLMLIFMTYNGWIILAAVAGAATGFHQFRMPGSQFGLDKSCCD</sequence>
<dbReference type="PANTHER" id="PTHR12483:SF115">
    <property type="entry name" value="COPPER TRANSPORT PROTEIN"/>
    <property type="match status" value="1"/>
</dbReference>
<dbReference type="GO" id="GO:0016020">
    <property type="term" value="C:membrane"/>
    <property type="evidence" value="ECO:0007669"/>
    <property type="project" value="UniProtKB-SubCell"/>
</dbReference>
<feature type="transmembrane region" description="Helical" evidence="4">
    <location>
        <begin position="180"/>
        <end position="201"/>
    </location>
</feature>
<feature type="region of interest" description="Disordered" evidence="5">
    <location>
        <begin position="116"/>
        <end position="139"/>
    </location>
</feature>
<evidence type="ECO:0000256" key="2">
    <source>
        <dbReference type="ARBA" id="ARBA00022989"/>
    </source>
</evidence>
<feature type="region of interest" description="Disordered" evidence="5">
    <location>
        <begin position="22"/>
        <end position="46"/>
    </location>
</feature>
<organism evidence="6 7">
    <name type="scientific">Catenaria anguillulae PL171</name>
    <dbReference type="NCBI Taxonomy" id="765915"/>
    <lineage>
        <taxon>Eukaryota</taxon>
        <taxon>Fungi</taxon>
        <taxon>Fungi incertae sedis</taxon>
        <taxon>Blastocladiomycota</taxon>
        <taxon>Blastocladiomycetes</taxon>
        <taxon>Blastocladiales</taxon>
        <taxon>Catenariaceae</taxon>
        <taxon>Catenaria</taxon>
    </lineage>
</organism>
<dbReference type="GO" id="GO:0005375">
    <property type="term" value="F:copper ion transmembrane transporter activity"/>
    <property type="evidence" value="ECO:0007669"/>
    <property type="project" value="UniProtKB-UniRule"/>
</dbReference>
<name>A0A1Y2I374_9FUNG</name>
<dbReference type="AlphaFoldDB" id="A0A1Y2I374"/>
<feature type="transmembrane region" description="Helical" evidence="4">
    <location>
        <begin position="69"/>
        <end position="92"/>
    </location>
</feature>